<evidence type="ECO:0000313" key="2">
    <source>
        <dbReference type="Proteomes" id="UP000190274"/>
    </source>
</evidence>
<reference evidence="1 2" key="1">
    <citation type="submission" date="2016-03" db="EMBL/GenBank/DDBJ databases">
        <authorList>
            <person name="Devillers H."/>
        </authorList>
    </citation>
    <scope>NUCLEOTIDE SEQUENCE [LARGE SCALE GENOMIC DNA]</scope>
    <source>
        <strain evidence="1">CBS 10888</strain>
    </source>
</reference>
<dbReference type="PANTHER" id="PTHR28094:SF1">
    <property type="entry name" value="MEIOTICALLY UP-REGULATED GENE 113 PROTEIN"/>
    <property type="match status" value="1"/>
</dbReference>
<sequence>MTRKPTVLARLLEWENSCKHPVTGLDPTKVQELCRSVRIEHRSSKSLVRLFQKLSISKHKSQAPMEHHLAQLSGFRDGGFYVANDRSLKDIENRIHQFLWKRYGKGLIYCYGCARSQGEPKRHNEWFLVPISQVPEIFRVVSGLCSG</sequence>
<dbReference type="InterPro" id="IPR053006">
    <property type="entry name" value="Meiosis_regulatory"/>
</dbReference>
<name>A0A1G4JI55_9SACH</name>
<dbReference type="AlphaFoldDB" id="A0A1G4JI55"/>
<gene>
    <name evidence="1" type="ORF">LADA_0F00804G</name>
</gene>
<evidence type="ECO:0000313" key="1">
    <source>
        <dbReference type="EMBL" id="SCU89957.1"/>
    </source>
</evidence>
<proteinExistence type="predicted"/>
<accession>A0A1G4JI55</accession>
<dbReference type="EMBL" id="LT598458">
    <property type="protein sequence ID" value="SCU89957.1"/>
    <property type="molecule type" value="Genomic_DNA"/>
</dbReference>
<dbReference type="Proteomes" id="UP000190274">
    <property type="component" value="Chromosome F"/>
</dbReference>
<organism evidence="1 2">
    <name type="scientific">Lachancea dasiensis</name>
    <dbReference type="NCBI Taxonomy" id="1072105"/>
    <lineage>
        <taxon>Eukaryota</taxon>
        <taxon>Fungi</taxon>
        <taxon>Dikarya</taxon>
        <taxon>Ascomycota</taxon>
        <taxon>Saccharomycotina</taxon>
        <taxon>Saccharomycetes</taxon>
        <taxon>Saccharomycetales</taxon>
        <taxon>Saccharomycetaceae</taxon>
        <taxon>Lachancea</taxon>
    </lineage>
</organism>
<dbReference type="OrthoDB" id="4074785at2759"/>
<protein>
    <submittedName>
        <fullName evidence="1">LADA_0F00804g1_1</fullName>
    </submittedName>
</protein>
<dbReference type="PANTHER" id="PTHR28094">
    <property type="entry name" value="MEIOTICALLY UP-REGULATED GENE 113 PROTEIN"/>
    <property type="match status" value="1"/>
</dbReference>
<keyword evidence="2" id="KW-1185">Reference proteome</keyword>